<dbReference type="EMBL" id="QVLS01000001">
    <property type="protein sequence ID" value="RFP82873.1"/>
    <property type="molecule type" value="Genomic_DNA"/>
</dbReference>
<feature type="domain" description="N-acetyltransferase" evidence="1">
    <location>
        <begin position="1"/>
        <end position="118"/>
    </location>
</feature>
<evidence type="ECO:0000259" key="1">
    <source>
        <dbReference type="PROSITE" id="PS51186"/>
    </source>
</evidence>
<dbReference type="InterPro" id="IPR016181">
    <property type="entry name" value="Acyl_CoA_acyltransferase"/>
</dbReference>
<keyword evidence="3" id="KW-1185">Reference proteome</keyword>
<dbReference type="GO" id="GO:0016747">
    <property type="term" value="F:acyltransferase activity, transferring groups other than amino-acyl groups"/>
    <property type="evidence" value="ECO:0007669"/>
    <property type="project" value="InterPro"/>
</dbReference>
<protein>
    <submittedName>
        <fullName evidence="2">GNAT family N-acetyltransferase</fullName>
    </submittedName>
</protein>
<gene>
    <name evidence="2" type="ORF">DY262_02050</name>
</gene>
<dbReference type="SUPFAM" id="SSF55729">
    <property type="entry name" value="Acyl-CoA N-acyltransferases (Nat)"/>
    <property type="match status" value="1"/>
</dbReference>
<keyword evidence="2" id="KW-0808">Transferase</keyword>
<proteinExistence type="predicted"/>
<evidence type="ECO:0000313" key="2">
    <source>
        <dbReference type="EMBL" id="RFP82873.1"/>
    </source>
</evidence>
<accession>A0A372EQH2</accession>
<sequence>MEQNCVFQDMDGADPACHHLLGERGGVLLAYARLVPAGLKFAEASIGRVVSDPSTRGTGMGHALMREAVRQLHALWGEQPIRIGAQAHLQGFYRQHGFETEGPPYDEDGIPHVEMLRR</sequence>
<name>A0A372EQH2_9BURK</name>
<evidence type="ECO:0000313" key="3">
    <source>
        <dbReference type="Proteomes" id="UP000261931"/>
    </source>
</evidence>
<dbReference type="InterPro" id="IPR000182">
    <property type="entry name" value="GNAT_dom"/>
</dbReference>
<dbReference type="Pfam" id="PF13673">
    <property type="entry name" value="Acetyltransf_10"/>
    <property type="match status" value="1"/>
</dbReference>
<comment type="caution">
    <text evidence="2">The sequence shown here is derived from an EMBL/GenBank/DDBJ whole genome shotgun (WGS) entry which is preliminary data.</text>
</comment>
<dbReference type="Proteomes" id="UP000261931">
    <property type="component" value="Unassembled WGS sequence"/>
</dbReference>
<dbReference type="PROSITE" id="PS51186">
    <property type="entry name" value="GNAT"/>
    <property type="match status" value="1"/>
</dbReference>
<reference evidence="2 3" key="1">
    <citation type="submission" date="2018-08" db="EMBL/GenBank/DDBJ databases">
        <title>Hydrogenophaga sp. LA-38 isolated from sludge.</title>
        <authorList>
            <person name="Im W.-T."/>
        </authorList>
    </citation>
    <scope>NUCLEOTIDE SEQUENCE [LARGE SCALE GENOMIC DNA]</scope>
    <source>
        <strain evidence="2 3">LA-38</strain>
    </source>
</reference>
<organism evidence="2 3">
    <name type="scientific">Hydrogenophaga borbori</name>
    <dbReference type="NCBI Taxonomy" id="2294117"/>
    <lineage>
        <taxon>Bacteria</taxon>
        <taxon>Pseudomonadati</taxon>
        <taxon>Pseudomonadota</taxon>
        <taxon>Betaproteobacteria</taxon>
        <taxon>Burkholderiales</taxon>
        <taxon>Comamonadaceae</taxon>
        <taxon>Hydrogenophaga</taxon>
    </lineage>
</organism>
<dbReference type="AlphaFoldDB" id="A0A372EQH2"/>
<dbReference type="Gene3D" id="3.40.630.30">
    <property type="match status" value="1"/>
</dbReference>